<accession>A0A1K1RUF3</accession>
<reference evidence="3 5" key="2">
    <citation type="submission" date="2023-11" db="EMBL/GenBank/DDBJ databases">
        <title>MicrobeMod: A computational toolkit for identifying prokaryotic methylation and restriction-modification with nanopore sequencing.</title>
        <authorList>
            <person name="Crits-Christoph A."/>
            <person name="Kang S.C."/>
            <person name="Lee H."/>
            <person name="Ostrov N."/>
        </authorList>
    </citation>
    <scope>NUCLEOTIDE SEQUENCE [LARGE SCALE GENOMIC DNA]</scope>
    <source>
        <strain evidence="3 5">ATCC 23090</strain>
    </source>
</reference>
<dbReference type="RefSeq" id="WP_072363267.1">
    <property type="nucleotide sequence ID" value="NZ_CP139972.1"/>
</dbReference>
<feature type="transmembrane region" description="Helical" evidence="1">
    <location>
        <begin position="41"/>
        <end position="58"/>
    </location>
</feature>
<keyword evidence="1" id="KW-1133">Transmembrane helix</keyword>
<dbReference type="Proteomes" id="UP000183788">
    <property type="component" value="Unassembled WGS sequence"/>
</dbReference>
<keyword evidence="5" id="KW-1185">Reference proteome</keyword>
<sequence>MMKQTQKNILLFFMGAVSLYLICACWVIPNITTHNYSEDITPGSILLNAFIIGVFGFFINESIERYIKEAPEVGRPLLILNILAIPLSMIATVLYNNTQAKIQVRFQAPLNMAAMISTCALLNLLFMIGRSLYKRLFQ</sequence>
<gene>
    <name evidence="2" type="ORF">SAMN05661012_04275</name>
    <name evidence="3" type="ORF">SR876_11180</name>
</gene>
<dbReference type="EMBL" id="FPIZ01000014">
    <property type="protein sequence ID" value="SFW75697.1"/>
    <property type="molecule type" value="Genomic_DNA"/>
</dbReference>
<feature type="transmembrane region" description="Helical" evidence="1">
    <location>
        <begin position="108"/>
        <end position="128"/>
    </location>
</feature>
<evidence type="ECO:0000256" key="1">
    <source>
        <dbReference type="SAM" id="Phobius"/>
    </source>
</evidence>
<dbReference type="AlphaFoldDB" id="A0A1K1RUF3"/>
<evidence type="ECO:0000313" key="5">
    <source>
        <dbReference type="Proteomes" id="UP001326715"/>
    </source>
</evidence>
<keyword evidence="1" id="KW-0472">Membrane</keyword>
<feature type="transmembrane region" description="Helical" evidence="1">
    <location>
        <begin position="9"/>
        <end position="29"/>
    </location>
</feature>
<evidence type="ECO:0000313" key="2">
    <source>
        <dbReference type="EMBL" id="SFW75697.1"/>
    </source>
</evidence>
<protein>
    <submittedName>
        <fullName evidence="2">Uncharacterized protein</fullName>
    </submittedName>
</protein>
<proteinExistence type="predicted"/>
<reference evidence="2 4" key="1">
    <citation type="submission" date="2016-11" db="EMBL/GenBank/DDBJ databases">
        <authorList>
            <person name="Jaros S."/>
            <person name="Januszkiewicz K."/>
            <person name="Wedrychowicz H."/>
        </authorList>
    </citation>
    <scope>NUCLEOTIDE SEQUENCE [LARGE SCALE GENOMIC DNA]</scope>
    <source>
        <strain evidence="2 4">DSM 784</strain>
    </source>
</reference>
<dbReference type="STRING" id="1004.SAMN05661012_04275"/>
<dbReference type="Proteomes" id="UP001326715">
    <property type="component" value="Chromosome"/>
</dbReference>
<dbReference type="EMBL" id="CP140154">
    <property type="protein sequence ID" value="WQG92068.1"/>
    <property type="molecule type" value="Genomic_DNA"/>
</dbReference>
<organism evidence="2 4">
    <name type="scientific">Chitinophaga sancti</name>
    <dbReference type="NCBI Taxonomy" id="1004"/>
    <lineage>
        <taxon>Bacteria</taxon>
        <taxon>Pseudomonadati</taxon>
        <taxon>Bacteroidota</taxon>
        <taxon>Chitinophagia</taxon>
        <taxon>Chitinophagales</taxon>
        <taxon>Chitinophagaceae</taxon>
        <taxon>Chitinophaga</taxon>
    </lineage>
</organism>
<feature type="transmembrane region" description="Helical" evidence="1">
    <location>
        <begin position="78"/>
        <end position="96"/>
    </location>
</feature>
<evidence type="ECO:0000313" key="4">
    <source>
        <dbReference type="Proteomes" id="UP000183788"/>
    </source>
</evidence>
<dbReference type="PROSITE" id="PS51257">
    <property type="entry name" value="PROKAR_LIPOPROTEIN"/>
    <property type="match status" value="1"/>
</dbReference>
<evidence type="ECO:0000313" key="3">
    <source>
        <dbReference type="EMBL" id="WQG92068.1"/>
    </source>
</evidence>
<keyword evidence="1" id="KW-0812">Transmembrane</keyword>
<name>A0A1K1RUF3_9BACT</name>
<dbReference type="OrthoDB" id="9832382at2"/>